<dbReference type="Pfam" id="PF03652">
    <property type="entry name" value="RuvX"/>
    <property type="match status" value="1"/>
</dbReference>
<dbReference type="PANTHER" id="PTHR33317">
    <property type="entry name" value="POLYNUCLEOTIDYL TRANSFERASE, RIBONUCLEASE H-LIKE SUPERFAMILY PROTEIN"/>
    <property type="match status" value="1"/>
</dbReference>
<feature type="signal peptide" evidence="6">
    <location>
        <begin position="1"/>
        <end position="18"/>
    </location>
</feature>
<evidence type="ECO:0000256" key="1">
    <source>
        <dbReference type="ARBA" id="ARBA00022490"/>
    </source>
</evidence>
<dbReference type="InterPro" id="IPR037027">
    <property type="entry name" value="YqgF/RNaseH-like_dom_sf"/>
</dbReference>
<evidence type="ECO:0000256" key="6">
    <source>
        <dbReference type="SAM" id="SignalP"/>
    </source>
</evidence>
<dbReference type="AlphaFoldDB" id="K0S5E3"/>
<dbReference type="GO" id="GO:0000967">
    <property type="term" value="P:rRNA 5'-end processing"/>
    <property type="evidence" value="ECO:0007669"/>
    <property type="project" value="TreeGrafter"/>
</dbReference>
<dbReference type="EMBL" id="AGNL01020190">
    <property type="protein sequence ID" value="EJK61293.1"/>
    <property type="molecule type" value="Genomic_DNA"/>
</dbReference>
<keyword evidence="6" id="KW-0732">Signal</keyword>
<dbReference type="OMA" id="ENECHER"/>
<keyword evidence="3" id="KW-0540">Nuclease</keyword>
<keyword evidence="4" id="KW-0378">Hydrolase</keyword>
<evidence type="ECO:0000256" key="4">
    <source>
        <dbReference type="ARBA" id="ARBA00022801"/>
    </source>
</evidence>
<evidence type="ECO:0000256" key="2">
    <source>
        <dbReference type="ARBA" id="ARBA00022517"/>
    </source>
</evidence>
<comment type="caution">
    <text evidence="8">The sequence shown here is derived from an EMBL/GenBank/DDBJ whole genome shotgun (WGS) entry which is preliminary data.</text>
</comment>
<dbReference type="Gene3D" id="3.30.420.140">
    <property type="entry name" value="YqgF/RNase H-like domain"/>
    <property type="match status" value="1"/>
</dbReference>
<dbReference type="HAMAP" id="MF_00651">
    <property type="entry name" value="Nuclease_YqgF"/>
    <property type="match status" value="1"/>
</dbReference>
<dbReference type="OrthoDB" id="430851at2759"/>
<dbReference type="GO" id="GO:0004518">
    <property type="term" value="F:nuclease activity"/>
    <property type="evidence" value="ECO:0007669"/>
    <property type="project" value="UniProtKB-KW"/>
</dbReference>
<dbReference type="NCBIfam" id="TIGR00250">
    <property type="entry name" value="RNAse_H_YqgF"/>
    <property type="match status" value="1"/>
</dbReference>
<name>K0S5E3_THAOC</name>
<dbReference type="SMART" id="SM00732">
    <property type="entry name" value="YqgFc"/>
    <property type="match status" value="1"/>
</dbReference>
<evidence type="ECO:0000259" key="7">
    <source>
        <dbReference type="SMART" id="SM00732"/>
    </source>
</evidence>
<feature type="domain" description="YqgF/RNase H-like" evidence="7">
    <location>
        <begin position="67"/>
        <end position="172"/>
    </location>
</feature>
<evidence type="ECO:0000256" key="3">
    <source>
        <dbReference type="ARBA" id="ARBA00022722"/>
    </source>
</evidence>
<evidence type="ECO:0000313" key="9">
    <source>
        <dbReference type="Proteomes" id="UP000266841"/>
    </source>
</evidence>
<organism evidence="8 9">
    <name type="scientific">Thalassiosira oceanica</name>
    <name type="common">Marine diatom</name>
    <dbReference type="NCBI Taxonomy" id="159749"/>
    <lineage>
        <taxon>Eukaryota</taxon>
        <taxon>Sar</taxon>
        <taxon>Stramenopiles</taxon>
        <taxon>Ochrophyta</taxon>
        <taxon>Bacillariophyta</taxon>
        <taxon>Coscinodiscophyceae</taxon>
        <taxon>Thalassiosirophycidae</taxon>
        <taxon>Thalassiosirales</taxon>
        <taxon>Thalassiosiraceae</taxon>
        <taxon>Thalassiosira</taxon>
    </lineage>
</organism>
<dbReference type="PANTHER" id="PTHR33317:SF4">
    <property type="entry name" value="POLYNUCLEOTIDYL TRANSFERASE, RIBONUCLEASE H-LIKE SUPERFAMILY PROTEIN"/>
    <property type="match status" value="1"/>
</dbReference>
<dbReference type="eggNOG" id="KOG0228">
    <property type="taxonomic scope" value="Eukaryota"/>
</dbReference>
<keyword evidence="1" id="KW-0963">Cytoplasm</keyword>
<dbReference type="SUPFAM" id="SSF53098">
    <property type="entry name" value="Ribonuclease H-like"/>
    <property type="match status" value="1"/>
</dbReference>
<dbReference type="InterPro" id="IPR012337">
    <property type="entry name" value="RNaseH-like_sf"/>
</dbReference>
<dbReference type="InterPro" id="IPR006641">
    <property type="entry name" value="YqgF/RNaseH-like_dom"/>
</dbReference>
<dbReference type="Proteomes" id="UP000266841">
    <property type="component" value="Unassembled WGS sequence"/>
</dbReference>
<dbReference type="GO" id="GO:0016787">
    <property type="term" value="F:hydrolase activity"/>
    <property type="evidence" value="ECO:0007669"/>
    <property type="project" value="UniProtKB-KW"/>
</dbReference>
<dbReference type="CDD" id="cd16964">
    <property type="entry name" value="YqgF"/>
    <property type="match status" value="1"/>
</dbReference>
<feature type="compositionally biased region" description="Basic residues" evidence="5">
    <location>
        <begin position="282"/>
        <end position="293"/>
    </location>
</feature>
<evidence type="ECO:0000313" key="8">
    <source>
        <dbReference type="EMBL" id="EJK61293.1"/>
    </source>
</evidence>
<gene>
    <name evidence="8" type="ORF">THAOC_18252</name>
</gene>
<protein>
    <recommendedName>
        <fullName evidence="7">YqgF/RNase H-like domain-containing protein</fullName>
    </recommendedName>
</protein>
<dbReference type="InterPro" id="IPR005227">
    <property type="entry name" value="YqgF"/>
</dbReference>
<evidence type="ECO:0000256" key="5">
    <source>
        <dbReference type="SAM" id="MobiDB-lite"/>
    </source>
</evidence>
<proteinExistence type="inferred from homology"/>
<keyword evidence="2" id="KW-0690">Ribosome biogenesis</keyword>
<accession>K0S5E3</accession>
<reference evidence="8 9" key="1">
    <citation type="journal article" date="2012" name="Genome Biol.">
        <title>Genome and low-iron response of an oceanic diatom adapted to chronic iron limitation.</title>
        <authorList>
            <person name="Lommer M."/>
            <person name="Specht M."/>
            <person name="Roy A.S."/>
            <person name="Kraemer L."/>
            <person name="Andreson R."/>
            <person name="Gutowska M.A."/>
            <person name="Wolf J."/>
            <person name="Bergner S.V."/>
            <person name="Schilhabel M.B."/>
            <person name="Klostermeier U.C."/>
            <person name="Beiko R.G."/>
            <person name="Rosenstiel P."/>
            <person name="Hippler M."/>
            <person name="Laroche J."/>
        </authorList>
    </citation>
    <scope>NUCLEOTIDE SEQUENCE [LARGE SCALE GENOMIC DNA]</scope>
    <source>
        <strain evidence="8 9">CCMP1005</strain>
    </source>
</reference>
<sequence>MFDLRVLSLLLPAIPTICFTSGSVAVHRHHPPSTSAIRDISSSTLGAPGLRQQTTSEDELVERFASLRTLGVDYGLTRTGVAVTFGGYRPRPLAILSGLNNTELATALVDYVQSEQATNIVLGLPLNKNGTVSKQSLITRDFGRALLSEVRSRCGPGIPIQLWDERYTSKEAASRITAEAMARNQRIPSASDLATELDAEAACIILEDYYKELGQDSEELQFDDESIENECHERYKLYLETQERRRLEMAEERDRQSNARKEMIEQARAMEEASGLSTSSDKKKKKKKRKKKR</sequence>
<feature type="region of interest" description="Disordered" evidence="5">
    <location>
        <begin position="247"/>
        <end position="293"/>
    </location>
</feature>
<feature type="compositionally biased region" description="Basic and acidic residues" evidence="5">
    <location>
        <begin position="247"/>
        <end position="271"/>
    </location>
</feature>
<feature type="chain" id="PRO_5003839708" description="YqgF/RNase H-like domain-containing protein" evidence="6">
    <location>
        <begin position="19"/>
        <end position="293"/>
    </location>
</feature>
<keyword evidence="9" id="KW-1185">Reference proteome</keyword>